<dbReference type="STRING" id="103372.F4WJB1"/>
<dbReference type="EMBL" id="GL888182">
    <property type="protein sequence ID" value="EGI65689.1"/>
    <property type="molecule type" value="Genomic_DNA"/>
</dbReference>
<reference evidence="1" key="1">
    <citation type="submission" date="2011-02" db="EMBL/GenBank/DDBJ databases">
        <title>The genome of the leaf-cutting ant Acromyrmex echinatior suggests key adaptations to social evolution and fungus farming.</title>
        <authorList>
            <person name="Nygaard S."/>
            <person name="Zhang G."/>
        </authorList>
    </citation>
    <scope>NUCLEOTIDE SEQUENCE</scope>
</reference>
<accession>F4WJB1</accession>
<keyword evidence="2" id="KW-1185">Reference proteome</keyword>
<protein>
    <submittedName>
        <fullName evidence="1">Uncharacterized protein</fullName>
    </submittedName>
</protein>
<evidence type="ECO:0000313" key="2">
    <source>
        <dbReference type="Proteomes" id="UP000007755"/>
    </source>
</evidence>
<dbReference type="AlphaFoldDB" id="F4WJB1"/>
<evidence type="ECO:0000313" key="1">
    <source>
        <dbReference type="EMBL" id="EGI65689.1"/>
    </source>
</evidence>
<dbReference type="Proteomes" id="UP000007755">
    <property type="component" value="Unassembled WGS sequence"/>
</dbReference>
<organism evidence="2">
    <name type="scientific">Acromyrmex echinatior</name>
    <name type="common">Panamanian leafcutter ant</name>
    <name type="synonym">Acromyrmex octospinosus echinatior</name>
    <dbReference type="NCBI Taxonomy" id="103372"/>
    <lineage>
        <taxon>Eukaryota</taxon>
        <taxon>Metazoa</taxon>
        <taxon>Ecdysozoa</taxon>
        <taxon>Arthropoda</taxon>
        <taxon>Hexapoda</taxon>
        <taxon>Insecta</taxon>
        <taxon>Pterygota</taxon>
        <taxon>Neoptera</taxon>
        <taxon>Endopterygota</taxon>
        <taxon>Hymenoptera</taxon>
        <taxon>Apocrita</taxon>
        <taxon>Aculeata</taxon>
        <taxon>Formicoidea</taxon>
        <taxon>Formicidae</taxon>
        <taxon>Myrmicinae</taxon>
        <taxon>Acromyrmex</taxon>
    </lineage>
</organism>
<name>F4WJB1_ACREC</name>
<proteinExistence type="predicted"/>
<dbReference type="InParanoid" id="F4WJB1"/>
<sequence>MGFRSNIFRTRSSRDICISEPSSLHMYRKDKLDVSALRNVFPSTRFRSSFPPFHRREDETYHWKEKNGNAVSLGLTLNRARQRHGNYVDNAADCRFIMTSQNLAGTAIGAFWQQPVGVFDKAINLLTEKIHMMGCCLWIQPIIFEQQASRLVALLTCLLRAGKWSSSPSN</sequence>
<gene>
    <name evidence="1" type="ORF">G5I_05789</name>
</gene>